<proteinExistence type="predicted"/>
<keyword evidence="1" id="KW-0472">Membrane</keyword>
<evidence type="ECO:0000313" key="2">
    <source>
        <dbReference type="EMBL" id="QIS13654.1"/>
    </source>
</evidence>
<keyword evidence="1" id="KW-1133">Transmembrane helix</keyword>
<dbReference type="KEGG" id="nah:F5544_29045"/>
<keyword evidence="3" id="KW-1185">Reference proteome</keyword>
<evidence type="ECO:0000256" key="1">
    <source>
        <dbReference type="SAM" id="Phobius"/>
    </source>
</evidence>
<evidence type="ECO:0000313" key="3">
    <source>
        <dbReference type="Proteomes" id="UP000503540"/>
    </source>
</evidence>
<keyword evidence="1" id="KW-0812">Transmembrane</keyword>
<dbReference type="AlphaFoldDB" id="A0A6G9YKC3"/>
<name>A0A6G9YKC3_9NOCA</name>
<feature type="transmembrane region" description="Helical" evidence="1">
    <location>
        <begin position="53"/>
        <end position="75"/>
    </location>
</feature>
<gene>
    <name evidence="2" type="ORF">F5544_29045</name>
</gene>
<accession>A0A6G9YKC3</accession>
<dbReference type="RefSeq" id="WP_167476165.1">
    <property type="nucleotide sequence ID" value="NZ_CP046172.1"/>
</dbReference>
<protein>
    <submittedName>
        <fullName evidence="2">Uncharacterized protein</fullName>
    </submittedName>
</protein>
<dbReference type="Proteomes" id="UP000503540">
    <property type="component" value="Chromosome"/>
</dbReference>
<organism evidence="2 3">
    <name type="scientific">Nocardia arthritidis</name>
    <dbReference type="NCBI Taxonomy" id="228602"/>
    <lineage>
        <taxon>Bacteria</taxon>
        <taxon>Bacillati</taxon>
        <taxon>Actinomycetota</taxon>
        <taxon>Actinomycetes</taxon>
        <taxon>Mycobacteriales</taxon>
        <taxon>Nocardiaceae</taxon>
        <taxon>Nocardia</taxon>
    </lineage>
</organism>
<dbReference type="EMBL" id="CP046172">
    <property type="protein sequence ID" value="QIS13654.1"/>
    <property type="molecule type" value="Genomic_DNA"/>
</dbReference>
<reference evidence="2 3" key="1">
    <citation type="journal article" date="2019" name="ACS Chem. Biol.">
        <title>Identification and Mobilization of a Cryptic Antibiotic Biosynthesis Gene Locus from a Human-Pathogenic Nocardia Isolate.</title>
        <authorList>
            <person name="Herisse M."/>
            <person name="Ishida K."/>
            <person name="Porter J.L."/>
            <person name="Howden B."/>
            <person name="Hertweck C."/>
            <person name="Stinear T.P."/>
            <person name="Pidot S.J."/>
        </authorList>
    </citation>
    <scope>NUCLEOTIDE SEQUENCE [LARGE SCALE GENOMIC DNA]</scope>
    <source>
        <strain evidence="2 3">AUSMDU00012717</strain>
    </source>
</reference>
<sequence>MNGFLGVPQGRNDIHADRGYSHAALDAMAGPEFSGTGSLIFSTGQLLLLMRPAVAVAVVGVILLAGMAGCTAALVDYQHYTPSPNICRAADSGVPPEKPGSCVTATQVVAR</sequence>